<sequence length="178" mass="20570">MIVVVDVEKWLFVQKREADEASVPTILVEKNIEGATWFTSMKILFQLKKWTGQRQFVPLLPYDEETYRSYEVFHVDAVPPLALLDRGRTLLVNNQRDESYELALQESGHVSEASILTFALNYIEQVTNNRVVFAGEETIDGVPGVPNELWDATDRLDSGRRLFEWIREEDARKENGHD</sequence>
<dbReference type="RefSeq" id="WP_214789164.1">
    <property type="nucleotide sequence ID" value="NZ_JANIEL010000016.1"/>
</dbReference>
<dbReference type="EMBL" id="JBHTCE010000001">
    <property type="protein sequence ID" value="MFC7390257.1"/>
    <property type="molecule type" value="Genomic_DNA"/>
</dbReference>
<gene>
    <name evidence="1" type="ORF">ACFQO8_08855</name>
</gene>
<evidence type="ECO:0000313" key="2">
    <source>
        <dbReference type="Proteomes" id="UP001596439"/>
    </source>
</evidence>
<proteinExistence type="predicted"/>
<protein>
    <submittedName>
        <fullName evidence="1">Uncharacterized protein</fullName>
    </submittedName>
</protein>
<keyword evidence="2" id="KW-1185">Reference proteome</keyword>
<name>A0ABW2PLA9_9BACL</name>
<evidence type="ECO:0000313" key="1">
    <source>
        <dbReference type="EMBL" id="MFC7390257.1"/>
    </source>
</evidence>
<comment type="caution">
    <text evidence="1">The sequence shown here is derived from an EMBL/GenBank/DDBJ whole genome shotgun (WGS) entry which is preliminary data.</text>
</comment>
<organism evidence="1 2">
    <name type="scientific">Exiguobacterium aestuarii</name>
    <dbReference type="NCBI Taxonomy" id="273527"/>
    <lineage>
        <taxon>Bacteria</taxon>
        <taxon>Bacillati</taxon>
        <taxon>Bacillota</taxon>
        <taxon>Bacilli</taxon>
        <taxon>Bacillales</taxon>
        <taxon>Bacillales Family XII. Incertae Sedis</taxon>
        <taxon>Exiguobacterium</taxon>
    </lineage>
</organism>
<dbReference type="Proteomes" id="UP001596439">
    <property type="component" value="Unassembled WGS sequence"/>
</dbReference>
<accession>A0ABW2PLA9</accession>
<reference evidence="2" key="1">
    <citation type="journal article" date="2019" name="Int. J. Syst. Evol. Microbiol.">
        <title>The Global Catalogue of Microorganisms (GCM) 10K type strain sequencing project: providing services to taxonomists for standard genome sequencing and annotation.</title>
        <authorList>
            <consortium name="The Broad Institute Genomics Platform"/>
            <consortium name="The Broad Institute Genome Sequencing Center for Infectious Disease"/>
            <person name="Wu L."/>
            <person name="Ma J."/>
        </authorList>
    </citation>
    <scope>NUCLEOTIDE SEQUENCE [LARGE SCALE GENOMIC DNA]</scope>
    <source>
        <strain evidence="2">CCUG 55590</strain>
    </source>
</reference>